<accession>Q109X2</accession>
<evidence type="ECO:0000313" key="3">
    <source>
        <dbReference type="EMBL" id="AAX95772.1"/>
    </source>
</evidence>
<name>Q109X2_ORYSJ</name>
<sequence>MADCTTMRLASSVTIILLLLVASQALVVSGESSSSAMQSKTLNMNKLLNITDAAGQLLGAERGGVPEQRGAPPQRHPDLQRGNHQRLHGVHGVRRPHLLRRVCLRGARRPQPVPAYRLQRLSGEGRRPVGS</sequence>
<protein>
    <submittedName>
        <fullName evidence="3">Expressed protein</fullName>
    </submittedName>
</protein>
<feature type="chain" id="PRO_5024300445" evidence="2">
    <location>
        <begin position="26"/>
        <end position="131"/>
    </location>
</feature>
<dbReference type="AlphaFoldDB" id="Q109X2"/>
<gene>
    <name evidence="3" type="ORF">OJ1004_F02.2</name>
</gene>
<proteinExistence type="predicted"/>
<keyword evidence="2" id="KW-0732">Signal</keyword>
<evidence type="ECO:0000313" key="4">
    <source>
        <dbReference type="Proteomes" id="UP000000763"/>
    </source>
</evidence>
<evidence type="ECO:0000256" key="1">
    <source>
        <dbReference type="SAM" id="MobiDB-lite"/>
    </source>
</evidence>
<reference evidence="4" key="1">
    <citation type="journal article" date="2005" name="Nature">
        <title>The map-based sequence of the rice genome.</title>
        <authorList>
            <consortium name="International rice genome sequencing project (IRGSP)"/>
            <person name="Matsumoto T."/>
            <person name="Wu J."/>
            <person name="Kanamori H."/>
            <person name="Katayose Y."/>
            <person name="Fujisawa M."/>
            <person name="Namiki N."/>
            <person name="Mizuno H."/>
            <person name="Yamamoto K."/>
            <person name="Antonio B.A."/>
            <person name="Baba T."/>
            <person name="Sakata K."/>
            <person name="Nagamura Y."/>
            <person name="Aoki H."/>
            <person name="Arikawa K."/>
            <person name="Arita K."/>
            <person name="Bito T."/>
            <person name="Chiden Y."/>
            <person name="Fujitsuka N."/>
            <person name="Fukunaka R."/>
            <person name="Hamada M."/>
            <person name="Harada C."/>
            <person name="Hayashi A."/>
            <person name="Hijishita S."/>
            <person name="Honda M."/>
            <person name="Hosokawa S."/>
            <person name="Ichikawa Y."/>
            <person name="Idonuma A."/>
            <person name="Iijima M."/>
            <person name="Ikeda M."/>
            <person name="Ikeno M."/>
            <person name="Ito K."/>
            <person name="Ito S."/>
            <person name="Ito T."/>
            <person name="Ito Y."/>
            <person name="Ito Y."/>
            <person name="Iwabuchi A."/>
            <person name="Kamiya K."/>
            <person name="Karasawa W."/>
            <person name="Kurita K."/>
            <person name="Katagiri S."/>
            <person name="Kikuta A."/>
            <person name="Kobayashi H."/>
            <person name="Kobayashi N."/>
            <person name="Machita K."/>
            <person name="Maehara T."/>
            <person name="Masukawa M."/>
            <person name="Mizubayashi T."/>
            <person name="Mukai Y."/>
            <person name="Nagasaki H."/>
            <person name="Nagata Y."/>
            <person name="Naito S."/>
            <person name="Nakashima M."/>
            <person name="Nakama Y."/>
            <person name="Nakamichi Y."/>
            <person name="Nakamura M."/>
            <person name="Meguro A."/>
            <person name="Negishi M."/>
            <person name="Ohta I."/>
            <person name="Ohta T."/>
            <person name="Okamoto M."/>
            <person name="Ono N."/>
            <person name="Saji S."/>
            <person name="Sakaguchi M."/>
            <person name="Sakai K."/>
            <person name="Shibata M."/>
            <person name="Shimokawa T."/>
            <person name="Song J."/>
            <person name="Takazaki Y."/>
            <person name="Terasawa K."/>
            <person name="Tsugane M."/>
            <person name="Tsuji K."/>
            <person name="Ueda S."/>
            <person name="Waki K."/>
            <person name="Yamagata H."/>
            <person name="Yamamoto M."/>
            <person name="Yamamoto S."/>
            <person name="Yamane H."/>
            <person name="Yoshiki S."/>
            <person name="Yoshihara R."/>
            <person name="Yukawa K."/>
            <person name="Zhong H."/>
            <person name="Yano M."/>
            <person name="Yuan Q."/>
            <person name="Ouyang S."/>
            <person name="Liu J."/>
            <person name="Jones K.M."/>
            <person name="Gansberger K."/>
            <person name="Moffat K."/>
            <person name="Hill J."/>
            <person name="Bera J."/>
            <person name="Fadrosh D."/>
            <person name="Jin S."/>
            <person name="Johri S."/>
            <person name="Kim M."/>
            <person name="Overton L."/>
            <person name="Reardon M."/>
            <person name="Tsitrin T."/>
            <person name="Vuong H."/>
            <person name="Weaver B."/>
            <person name="Ciecko A."/>
            <person name="Tallon L."/>
            <person name="Jackson J."/>
            <person name="Pai G."/>
            <person name="Aken S.V."/>
            <person name="Utterback T."/>
            <person name="Reidmuller S."/>
            <person name="Feldblyum T."/>
            <person name="Hsiao J."/>
            <person name="Zismann V."/>
            <person name="Iobst S."/>
            <person name="de Vazeille A.R."/>
            <person name="Buell C.R."/>
            <person name="Ying K."/>
            <person name="Li Y."/>
            <person name="Lu T."/>
            <person name="Huang Y."/>
            <person name="Zhao Q."/>
            <person name="Feng Q."/>
            <person name="Zhang L."/>
            <person name="Zhu J."/>
            <person name="Weng Q."/>
            <person name="Mu J."/>
            <person name="Lu Y."/>
            <person name="Fan D."/>
            <person name="Liu Y."/>
            <person name="Guan J."/>
            <person name="Zhang Y."/>
            <person name="Yu S."/>
            <person name="Liu X."/>
            <person name="Zhang Y."/>
            <person name="Hong G."/>
            <person name="Han B."/>
            <person name="Choisne N."/>
            <person name="Demange N."/>
            <person name="Orjeda G."/>
            <person name="Samain S."/>
            <person name="Cattolico L."/>
            <person name="Pelletier E."/>
            <person name="Couloux A."/>
            <person name="Segurens B."/>
            <person name="Wincker P."/>
            <person name="D'Hont A."/>
            <person name="Scarpelli C."/>
            <person name="Weissenbach J."/>
            <person name="Salanoubat M."/>
            <person name="Quetier F."/>
            <person name="Yu Y."/>
            <person name="Kim H.R."/>
            <person name="Rambo T."/>
            <person name="Currie J."/>
            <person name="Collura K."/>
            <person name="Luo M."/>
            <person name="Yang T."/>
            <person name="Ammiraju J.S.S."/>
            <person name="Engler F."/>
            <person name="Soderlund C."/>
            <person name="Wing R.A."/>
            <person name="Palmer L.E."/>
            <person name="de la Bastide M."/>
            <person name="Spiegel L."/>
            <person name="Nascimento L."/>
            <person name="Zutavern T."/>
            <person name="O'Shaughnessy A."/>
            <person name="Dike S."/>
            <person name="Dedhia N."/>
            <person name="Preston R."/>
            <person name="Balija V."/>
            <person name="McCombie W.R."/>
            <person name="Chow T."/>
            <person name="Chen H."/>
            <person name="Chung M."/>
            <person name="Chen C."/>
            <person name="Shaw J."/>
            <person name="Wu H."/>
            <person name="Hsiao K."/>
            <person name="Chao Y."/>
            <person name="Chu M."/>
            <person name="Cheng C."/>
            <person name="Hour A."/>
            <person name="Lee P."/>
            <person name="Lin S."/>
            <person name="Lin Y."/>
            <person name="Liou J."/>
            <person name="Liu S."/>
            <person name="Hsing Y."/>
            <person name="Raghuvanshi S."/>
            <person name="Mohanty A."/>
            <person name="Bharti A.K."/>
            <person name="Gaur A."/>
            <person name="Gupta V."/>
            <person name="Kumar D."/>
            <person name="Ravi V."/>
            <person name="Vij S."/>
            <person name="Kapur A."/>
            <person name="Khurana P."/>
            <person name="Khurana P."/>
            <person name="Khurana J.P."/>
            <person name="Tyagi A.K."/>
            <person name="Gaikwad K."/>
            <person name="Singh A."/>
            <person name="Dalal V."/>
            <person name="Srivastava S."/>
            <person name="Dixit A."/>
            <person name="Pal A.K."/>
            <person name="Ghazi I.A."/>
            <person name="Yadav M."/>
            <person name="Pandit A."/>
            <person name="Bhargava A."/>
            <person name="Sureshbabu K."/>
            <person name="Batra K."/>
            <person name="Sharma T.R."/>
            <person name="Mohapatra T."/>
            <person name="Singh N.K."/>
            <person name="Messing J."/>
            <person name="Nelson A.B."/>
            <person name="Fuks G."/>
            <person name="Kavchok S."/>
            <person name="Keizer G."/>
            <person name="Linton E."/>
            <person name="Llaca V."/>
            <person name="Song R."/>
            <person name="Tanyolac B."/>
            <person name="Young S."/>
            <person name="Ho-Il K."/>
            <person name="Hahn J.H."/>
            <person name="Sangsakoo G."/>
            <person name="Vanavichit A."/>
            <person name="de Mattos Luiz.A.T."/>
            <person name="Zimmer P.D."/>
            <person name="Malone G."/>
            <person name="Dellagostin O."/>
            <person name="de Oliveira A.C."/>
            <person name="Bevan M."/>
            <person name="Bancroft I."/>
            <person name="Minx P."/>
            <person name="Cordum H."/>
            <person name="Wilson R."/>
            <person name="Cheng Z."/>
            <person name="Jin W."/>
            <person name="Jiang J."/>
            <person name="Leong S.A."/>
            <person name="Iwama H."/>
            <person name="Gojobori T."/>
            <person name="Itoh T."/>
            <person name="Niimura Y."/>
            <person name="Fujii Y."/>
            <person name="Habara T."/>
            <person name="Sakai H."/>
            <person name="Sato Y."/>
            <person name="Wilson G."/>
            <person name="Kumar K."/>
            <person name="McCouch S."/>
            <person name="Juretic N."/>
            <person name="Hoen D."/>
            <person name="Wright S."/>
            <person name="Bruskiewich R."/>
            <person name="Bureau T."/>
            <person name="Miyao A."/>
            <person name="Hirochika H."/>
            <person name="Nishikawa T."/>
            <person name="Kadowaki K."/>
            <person name="Sugiura M."/>
            <person name="Burr B."/>
            <person name="Sasaki T."/>
        </authorList>
    </citation>
    <scope>NUCLEOTIDE SEQUENCE [LARGE SCALE GENOMIC DNA]</scope>
    <source>
        <strain evidence="4">cv. Nipponbare</strain>
    </source>
</reference>
<dbReference type="Proteomes" id="UP000000763">
    <property type="component" value="Chromosome 10"/>
</dbReference>
<feature type="region of interest" description="Disordered" evidence="1">
    <location>
        <begin position="59"/>
        <end position="92"/>
    </location>
</feature>
<evidence type="ECO:0000256" key="2">
    <source>
        <dbReference type="SAM" id="SignalP"/>
    </source>
</evidence>
<feature type="compositionally biased region" description="Basic residues" evidence="1">
    <location>
        <begin position="83"/>
        <end position="92"/>
    </location>
</feature>
<dbReference type="EMBL" id="AC092387">
    <property type="protein sequence ID" value="AAX95772.1"/>
    <property type="molecule type" value="Genomic_DNA"/>
</dbReference>
<organism evidence="3 4">
    <name type="scientific">Oryza sativa subsp. japonica</name>
    <name type="common">Rice</name>
    <dbReference type="NCBI Taxonomy" id="39947"/>
    <lineage>
        <taxon>Eukaryota</taxon>
        <taxon>Viridiplantae</taxon>
        <taxon>Streptophyta</taxon>
        <taxon>Embryophyta</taxon>
        <taxon>Tracheophyta</taxon>
        <taxon>Spermatophyta</taxon>
        <taxon>Magnoliopsida</taxon>
        <taxon>Liliopsida</taxon>
        <taxon>Poales</taxon>
        <taxon>Poaceae</taxon>
        <taxon>BOP clade</taxon>
        <taxon>Oryzoideae</taxon>
        <taxon>Oryzeae</taxon>
        <taxon>Oryzinae</taxon>
        <taxon>Oryza</taxon>
        <taxon>Oryza sativa</taxon>
    </lineage>
</organism>
<feature type="signal peptide" evidence="2">
    <location>
        <begin position="1"/>
        <end position="25"/>
    </location>
</feature>
<reference evidence="4" key="2">
    <citation type="journal article" date="2008" name="Nucleic Acids Res.">
        <title>The rice annotation project database (RAP-DB): 2008 update.</title>
        <authorList>
            <consortium name="The rice annotation project (RAP)"/>
        </authorList>
    </citation>
    <scope>GENOME REANNOTATION</scope>
    <source>
        <strain evidence="4">cv. Nipponbare</strain>
    </source>
</reference>